<accession>A0A7W6ZZE3</accession>
<sequence length="292" mass="33115">MGVAKLRAALKAQSLPKRGRVGIVRIHSYNCPLRDCPVQDRRGQLASEPTAAIGETYEEASHAHSGRQIRIDRHASNSCQLMVEPGGQQDFMCPIEALLAALPFVMQPFNKPPAFGRGLAAQNIETCRKAAYNLVELKFTQWFHPHAVRRLGPEYRLLLRLRPLVQNRRMTRGATGPAPLCPLCHRQAAWLEAACRRLDEEFWQPSLPAPHERRWNSILICRNSSSESHHVVICDIGQGQSDLRFFPTRSHSRQHELSKCLGEYFLALDDAIWIVRSVLRGADLYCRSGRFH</sequence>
<proteinExistence type="predicted"/>
<protein>
    <submittedName>
        <fullName evidence="1">Uncharacterized protein</fullName>
    </submittedName>
</protein>
<dbReference type="Proteomes" id="UP000543836">
    <property type="component" value="Unassembled WGS sequence"/>
</dbReference>
<comment type="caution">
    <text evidence="1">The sequence shown here is derived from an EMBL/GenBank/DDBJ whole genome shotgun (WGS) entry which is preliminary data.</text>
</comment>
<keyword evidence="2" id="KW-1185">Reference proteome</keyword>
<gene>
    <name evidence="1" type="ORF">GGE60_005220</name>
</gene>
<reference evidence="1 2" key="1">
    <citation type="submission" date="2020-08" db="EMBL/GenBank/DDBJ databases">
        <title>Genomic Encyclopedia of Type Strains, Phase IV (KMG-V): Genome sequencing to study the core and pangenomes of soil and plant-associated prokaryotes.</title>
        <authorList>
            <person name="Whitman W."/>
        </authorList>
    </citation>
    <scope>NUCLEOTIDE SEQUENCE [LARGE SCALE GENOMIC DNA]</scope>
    <source>
        <strain evidence="1 2">SEMIA 492</strain>
    </source>
</reference>
<dbReference type="EMBL" id="JACIIG010000019">
    <property type="protein sequence ID" value="MBB4571062.1"/>
    <property type="molecule type" value="Genomic_DNA"/>
</dbReference>
<organism evidence="1 2">
    <name type="scientific">Rhizobium leucaenae</name>
    <dbReference type="NCBI Taxonomy" id="29450"/>
    <lineage>
        <taxon>Bacteria</taxon>
        <taxon>Pseudomonadati</taxon>
        <taxon>Pseudomonadota</taxon>
        <taxon>Alphaproteobacteria</taxon>
        <taxon>Hyphomicrobiales</taxon>
        <taxon>Rhizobiaceae</taxon>
        <taxon>Rhizobium/Agrobacterium group</taxon>
        <taxon>Rhizobium</taxon>
    </lineage>
</organism>
<dbReference type="AlphaFoldDB" id="A0A7W6ZZE3"/>
<name>A0A7W6ZZE3_9HYPH</name>
<evidence type="ECO:0000313" key="1">
    <source>
        <dbReference type="EMBL" id="MBB4571062.1"/>
    </source>
</evidence>
<evidence type="ECO:0000313" key="2">
    <source>
        <dbReference type="Proteomes" id="UP000543836"/>
    </source>
</evidence>